<dbReference type="AlphaFoldDB" id="A0A401SWF7"/>
<gene>
    <name evidence="1" type="ORF">chiPu_0013188</name>
</gene>
<accession>A0A401SWF7</accession>
<dbReference type="Proteomes" id="UP000287033">
    <property type="component" value="Unassembled WGS sequence"/>
</dbReference>
<dbReference type="EMBL" id="BEZZ01000625">
    <property type="protein sequence ID" value="GCC34713.1"/>
    <property type="molecule type" value="Genomic_DNA"/>
</dbReference>
<organism evidence="1 2">
    <name type="scientific">Chiloscyllium punctatum</name>
    <name type="common">Brownbanded bambooshark</name>
    <name type="synonym">Hemiscyllium punctatum</name>
    <dbReference type="NCBI Taxonomy" id="137246"/>
    <lineage>
        <taxon>Eukaryota</taxon>
        <taxon>Metazoa</taxon>
        <taxon>Chordata</taxon>
        <taxon>Craniata</taxon>
        <taxon>Vertebrata</taxon>
        <taxon>Chondrichthyes</taxon>
        <taxon>Elasmobranchii</taxon>
        <taxon>Galeomorphii</taxon>
        <taxon>Galeoidea</taxon>
        <taxon>Orectolobiformes</taxon>
        <taxon>Hemiscylliidae</taxon>
        <taxon>Chiloscyllium</taxon>
    </lineage>
</organism>
<evidence type="ECO:0000313" key="1">
    <source>
        <dbReference type="EMBL" id="GCC34713.1"/>
    </source>
</evidence>
<proteinExistence type="predicted"/>
<keyword evidence="2" id="KW-1185">Reference proteome</keyword>
<sequence>MTAPEMGRCQSEEQAQRLQSKSLYSNPAYWELVSVFPPSSSLACSRLLSLCEIGGVEAVCLSPPGV</sequence>
<protein>
    <submittedName>
        <fullName evidence="1">Uncharacterized protein</fullName>
    </submittedName>
</protein>
<name>A0A401SWF7_CHIPU</name>
<reference evidence="1 2" key="1">
    <citation type="journal article" date="2018" name="Nat. Ecol. Evol.">
        <title>Shark genomes provide insights into elasmobranch evolution and the origin of vertebrates.</title>
        <authorList>
            <person name="Hara Y"/>
            <person name="Yamaguchi K"/>
            <person name="Onimaru K"/>
            <person name="Kadota M"/>
            <person name="Koyanagi M"/>
            <person name="Keeley SD"/>
            <person name="Tatsumi K"/>
            <person name="Tanaka K"/>
            <person name="Motone F"/>
            <person name="Kageyama Y"/>
            <person name="Nozu R"/>
            <person name="Adachi N"/>
            <person name="Nishimura O"/>
            <person name="Nakagawa R"/>
            <person name="Tanegashima C"/>
            <person name="Kiyatake I"/>
            <person name="Matsumoto R"/>
            <person name="Murakumo K"/>
            <person name="Nishida K"/>
            <person name="Terakita A"/>
            <person name="Kuratani S"/>
            <person name="Sato K"/>
            <person name="Hyodo S Kuraku.S."/>
        </authorList>
    </citation>
    <scope>NUCLEOTIDE SEQUENCE [LARGE SCALE GENOMIC DNA]</scope>
</reference>
<comment type="caution">
    <text evidence="1">The sequence shown here is derived from an EMBL/GenBank/DDBJ whole genome shotgun (WGS) entry which is preliminary data.</text>
</comment>
<evidence type="ECO:0000313" key="2">
    <source>
        <dbReference type="Proteomes" id="UP000287033"/>
    </source>
</evidence>